<accession>A0ABP8ZKB0</accession>
<proteinExistence type="predicted"/>
<gene>
    <name evidence="1" type="ORF">GCM10023217_33670</name>
</gene>
<organism evidence="1 2">
    <name type="scientific">Gordonia alkaliphila</name>
    <dbReference type="NCBI Taxonomy" id="1053547"/>
    <lineage>
        <taxon>Bacteria</taxon>
        <taxon>Bacillati</taxon>
        <taxon>Actinomycetota</taxon>
        <taxon>Actinomycetes</taxon>
        <taxon>Mycobacteriales</taxon>
        <taxon>Gordoniaceae</taxon>
        <taxon>Gordonia</taxon>
    </lineage>
</organism>
<sequence>MKQKTDALLDLWQPPLHAGDPVGVLATTFSFEPDFFEANCLARFLSVETVSEGAKSITDLVGEIELQQALRTTDVTVLADRSQAADRTTLQWDALHCLVPAGLLHSKISILLWQNAARVLIGSANLTQAGYRSNIEIVVSADLGPDCLLPRNVLDQIANEVASYLDLVPGLAPDSGARERAERLLGQFRERIADSSASAGKVLVSAAPTNPSAQPLEQLNDVWKHGRPLIATHLSPFWDSGDPRVLETVGSLLTGRPASEREHIVLTTINQQAEVYFPAELNNLGLIDGVYELPTIDEDGRPLHAKCLQVSNADWVAVLVGSSNHTVPGLGLSPASRRHREMNIWLGAPRSSKEGAALEALLRCGNQLDMEITTLVDTEDDEEADITPLPAFFGYCEARTVDDHWILRFGFDPDAKQPAEWWVRSTAGQSIVTSHDWRAAGAPATVDWTLSVDDLMTQVVVEWDGHEGVWPVVVDDPLVLPPPPTLASLRAHQLLAALADRKSISQAVREQLESEAVKTADLTPVDDPHKRFESDQYLLRRVRALGRSLTQMERLLSRPAATVDVLRARLAAPLGPLFIADRLARDAHDGTVPSTEAAFTIAEVALSVGRVDWAIVVEPFADDTPNAMDPVADTIAQLTALSTSLTDVPEQMAAYCARACAHARNEVAP</sequence>
<dbReference type="SUPFAM" id="SSF56024">
    <property type="entry name" value="Phospholipase D/nuclease"/>
    <property type="match status" value="1"/>
</dbReference>
<comment type="caution">
    <text evidence="1">The sequence shown here is derived from an EMBL/GenBank/DDBJ whole genome shotgun (WGS) entry which is preliminary data.</text>
</comment>
<dbReference type="RefSeq" id="WP_345314394.1">
    <property type="nucleotide sequence ID" value="NZ_BAABIE010000023.1"/>
</dbReference>
<dbReference type="CDD" id="cd09117">
    <property type="entry name" value="PLDc_Bfil_DEXD_like"/>
    <property type="match status" value="1"/>
</dbReference>
<dbReference type="Proteomes" id="UP001500822">
    <property type="component" value="Unassembled WGS sequence"/>
</dbReference>
<name>A0ABP8ZKB0_9ACTN</name>
<evidence type="ECO:0008006" key="3">
    <source>
        <dbReference type="Google" id="ProtNLM"/>
    </source>
</evidence>
<evidence type="ECO:0000313" key="1">
    <source>
        <dbReference type="EMBL" id="GAA4758449.1"/>
    </source>
</evidence>
<protein>
    <recommendedName>
        <fullName evidence="3">PLD phosphodiesterase domain-containing protein</fullName>
    </recommendedName>
</protein>
<dbReference type="EMBL" id="BAABIE010000023">
    <property type="protein sequence ID" value="GAA4758449.1"/>
    <property type="molecule type" value="Genomic_DNA"/>
</dbReference>
<dbReference type="Gene3D" id="3.30.870.10">
    <property type="entry name" value="Endonuclease Chain A"/>
    <property type="match status" value="1"/>
</dbReference>
<keyword evidence="2" id="KW-1185">Reference proteome</keyword>
<evidence type="ECO:0000313" key="2">
    <source>
        <dbReference type="Proteomes" id="UP001500822"/>
    </source>
</evidence>
<reference evidence="2" key="1">
    <citation type="journal article" date="2019" name="Int. J. Syst. Evol. Microbiol.">
        <title>The Global Catalogue of Microorganisms (GCM) 10K type strain sequencing project: providing services to taxonomists for standard genome sequencing and annotation.</title>
        <authorList>
            <consortium name="The Broad Institute Genomics Platform"/>
            <consortium name="The Broad Institute Genome Sequencing Center for Infectious Disease"/>
            <person name="Wu L."/>
            <person name="Ma J."/>
        </authorList>
    </citation>
    <scope>NUCLEOTIDE SEQUENCE [LARGE SCALE GENOMIC DNA]</scope>
    <source>
        <strain evidence="2">JCM 18077</strain>
    </source>
</reference>